<dbReference type="EMBL" id="CM000620">
    <property type="protein sequence ID" value="EEC45343.1"/>
    <property type="molecule type" value="Genomic_DNA"/>
</dbReference>
<gene>
    <name evidence="2" type="ORF">PHATRDRAFT_48686</name>
</gene>
<dbReference type="PaxDb" id="2850-Phatr48686"/>
<dbReference type="GeneID" id="7194917"/>
<dbReference type="InParanoid" id="B7G7D1"/>
<reference evidence="2 3" key="1">
    <citation type="journal article" date="2008" name="Nature">
        <title>The Phaeodactylum genome reveals the evolutionary history of diatom genomes.</title>
        <authorList>
            <person name="Bowler C."/>
            <person name="Allen A.E."/>
            <person name="Badger J.H."/>
            <person name="Grimwood J."/>
            <person name="Jabbari K."/>
            <person name="Kuo A."/>
            <person name="Maheswari U."/>
            <person name="Martens C."/>
            <person name="Maumus F."/>
            <person name="Otillar R.P."/>
            <person name="Rayko E."/>
            <person name="Salamov A."/>
            <person name="Vandepoele K."/>
            <person name="Beszteri B."/>
            <person name="Gruber A."/>
            <person name="Heijde M."/>
            <person name="Katinka M."/>
            <person name="Mock T."/>
            <person name="Valentin K."/>
            <person name="Verret F."/>
            <person name="Berges J.A."/>
            <person name="Brownlee C."/>
            <person name="Cadoret J.P."/>
            <person name="Chiovitti A."/>
            <person name="Choi C.J."/>
            <person name="Coesel S."/>
            <person name="De Martino A."/>
            <person name="Detter J.C."/>
            <person name="Durkin C."/>
            <person name="Falciatore A."/>
            <person name="Fournet J."/>
            <person name="Haruta M."/>
            <person name="Huysman M.J."/>
            <person name="Jenkins B.D."/>
            <person name="Jiroutova K."/>
            <person name="Jorgensen R.E."/>
            <person name="Joubert Y."/>
            <person name="Kaplan A."/>
            <person name="Kroger N."/>
            <person name="Kroth P.G."/>
            <person name="La Roche J."/>
            <person name="Lindquist E."/>
            <person name="Lommer M."/>
            <person name="Martin-Jezequel V."/>
            <person name="Lopez P.J."/>
            <person name="Lucas S."/>
            <person name="Mangogna M."/>
            <person name="McGinnis K."/>
            <person name="Medlin L.K."/>
            <person name="Montsant A."/>
            <person name="Oudot-Le Secq M.P."/>
            <person name="Napoli C."/>
            <person name="Obornik M."/>
            <person name="Parker M.S."/>
            <person name="Petit J.L."/>
            <person name="Porcel B.M."/>
            <person name="Poulsen N."/>
            <person name="Robison M."/>
            <person name="Rychlewski L."/>
            <person name="Rynearson T.A."/>
            <person name="Schmutz J."/>
            <person name="Shapiro H."/>
            <person name="Siaut M."/>
            <person name="Stanley M."/>
            <person name="Sussman M.R."/>
            <person name="Taylor A.R."/>
            <person name="Vardi A."/>
            <person name="von Dassow P."/>
            <person name="Vyverman W."/>
            <person name="Willis A."/>
            <person name="Wyrwicz L.S."/>
            <person name="Rokhsar D.S."/>
            <person name="Weissenbach J."/>
            <person name="Armbrust E.V."/>
            <person name="Green B.R."/>
            <person name="Van de Peer Y."/>
            <person name="Grigoriev I.V."/>
        </authorList>
    </citation>
    <scope>NUCLEOTIDE SEQUENCE [LARGE SCALE GENOMIC DNA]</scope>
    <source>
        <strain evidence="2 3">CCAP 1055/1</strain>
    </source>
</reference>
<dbReference type="HOGENOM" id="CLU_791005_0_0_1"/>
<evidence type="ECO:0000313" key="3">
    <source>
        <dbReference type="Proteomes" id="UP000000759"/>
    </source>
</evidence>
<reference evidence="3" key="2">
    <citation type="submission" date="2008-08" db="EMBL/GenBank/DDBJ databases">
        <authorList>
            <consortium name="Diatom Consortium"/>
            <person name="Grigoriev I."/>
            <person name="Grimwood J."/>
            <person name="Kuo A."/>
            <person name="Otillar R.P."/>
            <person name="Salamov A."/>
            <person name="Detter J.C."/>
            <person name="Lindquist E."/>
            <person name="Shapiro H."/>
            <person name="Lucas S."/>
            <person name="Glavina del Rio T."/>
            <person name="Pitluck S."/>
            <person name="Rokhsar D."/>
            <person name="Bowler C."/>
        </authorList>
    </citation>
    <scope>GENOME REANNOTATION</scope>
    <source>
        <strain evidence="3">CCAP 1055/1</strain>
    </source>
</reference>
<protein>
    <submittedName>
        <fullName evidence="2">Uncharacterized protein</fullName>
    </submittedName>
</protein>
<name>B7G7D1_PHATC</name>
<evidence type="ECO:0000256" key="1">
    <source>
        <dbReference type="SAM" id="MobiDB-lite"/>
    </source>
</evidence>
<dbReference type="eggNOG" id="ENOG502SYDA">
    <property type="taxonomic scope" value="Eukaryota"/>
</dbReference>
<keyword evidence="3" id="KW-1185">Reference proteome</keyword>
<proteinExistence type="predicted"/>
<organism evidence="2 3">
    <name type="scientific">Phaeodactylum tricornutum (strain CCAP 1055/1)</name>
    <dbReference type="NCBI Taxonomy" id="556484"/>
    <lineage>
        <taxon>Eukaryota</taxon>
        <taxon>Sar</taxon>
        <taxon>Stramenopiles</taxon>
        <taxon>Ochrophyta</taxon>
        <taxon>Bacillariophyta</taxon>
        <taxon>Bacillariophyceae</taxon>
        <taxon>Bacillariophycidae</taxon>
        <taxon>Naviculales</taxon>
        <taxon>Phaeodactylaceae</taxon>
        <taxon>Phaeodactylum</taxon>
    </lineage>
</organism>
<accession>B7G7D1</accession>
<dbReference type="KEGG" id="pti:PHATRDRAFT_48686"/>
<sequence length="351" mass="38925">MEQAWDAADVSVQKVEYLLRGYAFHIPGTQWNRWTPSDPQGKPDNALETMQSLVGRMLDEGHAYMTVRANRMEETHGIREDVEGASPRISLGESASNFGNLFEAGKSNDSESITEISGNNTPVNSANALAPKSEENENRKSYLDDFAFPGPTVVMYNALLDSMACLAKDGSVNPIQAKLCMENVLWRHTIDGGDAGNRNPSTRPSVLPFNAAIRVAAELRYDATRKDPENLLLRDEALLLAFGTFDAVTHSRVAESNSATYKYLLRAVAKYLPPSLSKGNIAYGMWTHARLQGLIDPTVIAAYATANEPSNGELFDAWARDTLYGKNVTDLPQKWRRNSFTRRFHGREATY</sequence>
<dbReference type="OrthoDB" id="48064at2759"/>
<dbReference type="AlphaFoldDB" id="B7G7D1"/>
<dbReference type="RefSeq" id="XP_002183125.1">
    <property type="nucleotide sequence ID" value="XM_002183089.1"/>
</dbReference>
<evidence type="ECO:0000313" key="2">
    <source>
        <dbReference type="EMBL" id="EEC45343.1"/>
    </source>
</evidence>
<feature type="compositionally biased region" description="Polar residues" evidence="1">
    <location>
        <begin position="110"/>
        <end position="127"/>
    </location>
</feature>
<dbReference type="Proteomes" id="UP000000759">
    <property type="component" value="Chromosome 18"/>
</dbReference>
<feature type="region of interest" description="Disordered" evidence="1">
    <location>
        <begin position="109"/>
        <end position="136"/>
    </location>
</feature>